<dbReference type="AlphaFoldDB" id="A0A8J7UKH9"/>
<accession>A0A8J7UKH9</accession>
<keyword evidence="2" id="KW-1185">Reference proteome</keyword>
<comment type="caution">
    <text evidence="1">The sequence shown here is derived from an EMBL/GenBank/DDBJ whole genome shotgun (WGS) entry which is preliminary data.</text>
</comment>
<name>A0A8J7UKH9_9HYPH</name>
<dbReference type="Proteomes" id="UP000666240">
    <property type="component" value="Unassembled WGS sequence"/>
</dbReference>
<dbReference type="Pfam" id="PF07277">
    <property type="entry name" value="SapC"/>
    <property type="match status" value="1"/>
</dbReference>
<organism evidence="1 2">
    <name type="scientific">Tianweitania sediminis</name>
    <dbReference type="NCBI Taxonomy" id="1502156"/>
    <lineage>
        <taxon>Bacteria</taxon>
        <taxon>Pseudomonadati</taxon>
        <taxon>Pseudomonadota</taxon>
        <taxon>Alphaproteobacteria</taxon>
        <taxon>Hyphomicrobiales</taxon>
        <taxon>Phyllobacteriaceae</taxon>
        <taxon>Tianweitania</taxon>
    </lineage>
</organism>
<dbReference type="InterPro" id="IPR010836">
    <property type="entry name" value="SapC"/>
</dbReference>
<dbReference type="RefSeq" id="WP_209337230.1">
    <property type="nucleotide sequence ID" value="NZ_JAGIYY010000012.1"/>
</dbReference>
<protein>
    <submittedName>
        <fullName evidence="1">SapC family protein</fullName>
    </submittedName>
</protein>
<proteinExistence type="predicted"/>
<evidence type="ECO:0000313" key="1">
    <source>
        <dbReference type="EMBL" id="MBP0441198.1"/>
    </source>
</evidence>
<reference evidence="1" key="1">
    <citation type="submission" date="2021-03" db="EMBL/GenBank/DDBJ databases">
        <title>Genome sequencing and assembly of Tianweitania sediminis.</title>
        <authorList>
            <person name="Chhetri G."/>
        </authorList>
    </citation>
    <scope>NUCLEOTIDE SEQUENCE</scope>
    <source>
        <strain evidence="1">Z8</strain>
    </source>
</reference>
<sequence>MTSAIHAVTRDRHSAKKWLTPQNFSFAGDRHFVPITNAEVGHAARALPLAFVQAGDNYVLVAVLGLTPNRNLLVGPNGRWLGLYTPAYLRSYPFRLSRTNDDKLALCVDEESGLVKDSAVGDQGHPFFDEAGGVAPETQRMMQFMTTLQQAEQATAVGVRALQEANLIEPWPLKLGSGENAQSVAGLFRVNEAALNALEAEPLLTLRKAGALALAYAQLISAGNIQVLGSIMGAQDKANAQRMTVPEKSFLPEDDGSLKIDWNTFLKN</sequence>
<dbReference type="EMBL" id="JAGIYY010000012">
    <property type="protein sequence ID" value="MBP0441198.1"/>
    <property type="molecule type" value="Genomic_DNA"/>
</dbReference>
<gene>
    <name evidence="1" type="ORF">J5Y06_21330</name>
</gene>
<evidence type="ECO:0000313" key="2">
    <source>
        <dbReference type="Proteomes" id="UP000666240"/>
    </source>
</evidence>